<reference evidence="1 2" key="1">
    <citation type="submission" date="2016-10" db="EMBL/GenBank/DDBJ databases">
        <authorList>
            <person name="de Groot N.N."/>
        </authorList>
    </citation>
    <scope>NUCLEOTIDE SEQUENCE [LARGE SCALE GENOMIC DNA]</scope>
    <source>
        <strain evidence="1 2">DSM 16195</strain>
    </source>
</reference>
<dbReference type="RefSeq" id="WP_093142354.1">
    <property type="nucleotide sequence ID" value="NZ_BMWO01000002.1"/>
</dbReference>
<dbReference type="AlphaFoldDB" id="A0A1G7EW58"/>
<accession>A0A1G7EW58</accession>
<keyword evidence="2" id="KW-1185">Reference proteome</keyword>
<dbReference type="STRING" id="227084.SAMN05421855_102180"/>
<dbReference type="Proteomes" id="UP000199321">
    <property type="component" value="Unassembled WGS sequence"/>
</dbReference>
<sequence length="163" mass="18022">MNTEAFNTKQKHVFIQAYSNIIEVENVLKIITTKSISEVEVTVLGKLEDTSNHKDSLELAIQNKKLYFKKLLGLPNFFGSFRNPEIGVVYIAGALVPIFLHDVGGKPLAIMSSGPHGILRGIGVNEKQATKFLEKLKNGQLLIILRGPKKEIDSTTSLLAHLQ</sequence>
<dbReference type="EMBL" id="FNBA01000002">
    <property type="protein sequence ID" value="SDE67900.1"/>
    <property type="molecule type" value="Genomic_DNA"/>
</dbReference>
<organism evidence="1 2">
    <name type="scientific">Ulvibacter litoralis</name>
    <dbReference type="NCBI Taxonomy" id="227084"/>
    <lineage>
        <taxon>Bacteria</taxon>
        <taxon>Pseudomonadati</taxon>
        <taxon>Bacteroidota</taxon>
        <taxon>Flavobacteriia</taxon>
        <taxon>Flavobacteriales</taxon>
        <taxon>Flavobacteriaceae</taxon>
        <taxon>Ulvibacter</taxon>
    </lineage>
</organism>
<evidence type="ECO:0000313" key="1">
    <source>
        <dbReference type="EMBL" id="SDE67900.1"/>
    </source>
</evidence>
<name>A0A1G7EW58_9FLAO</name>
<evidence type="ECO:0000313" key="2">
    <source>
        <dbReference type="Proteomes" id="UP000199321"/>
    </source>
</evidence>
<gene>
    <name evidence="1" type="ORF">SAMN05421855_102180</name>
</gene>
<proteinExistence type="predicted"/>
<dbReference type="OrthoDB" id="1201799at2"/>
<protein>
    <submittedName>
        <fullName evidence="1">Uncharacterized protein</fullName>
    </submittedName>
</protein>